<reference evidence="2 3" key="1">
    <citation type="submission" date="2020-12" db="EMBL/GenBank/DDBJ databases">
        <authorList>
            <person name="Awala S.I."/>
            <person name="Gwak J.-H."/>
            <person name="Kim S.-J."/>
            <person name="Rhee S.-K."/>
        </authorList>
    </citation>
    <scope>NUCLEOTIDE SEQUENCE [LARGE SCALE GENOMIC DNA]</scope>
    <source>
        <strain evidence="2 3">IT5</strain>
    </source>
</reference>
<dbReference type="RefSeq" id="WP_206847279.1">
    <property type="nucleotide sequence ID" value="NZ_CP065956.1"/>
</dbReference>
<gene>
    <name evidence="2" type="ORF">EM20IM_00410</name>
</gene>
<dbReference type="EMBL" id="CP065956">
    <property type="protein sequence ID" value="QSR86871.1"/>
    <property type="molecule type" value="Genomic_DNA"/>
</dbReference>
<proteinExistence type="predicted"/>
<evidence type="ECO:0000313" key="2">
    <source>
        <dbReference type="EMBL" id="QSR86871.1"/>
    </source>
</evidence>
<protein>
    <submittedName>
        <fullName evidence="2">Uncharacterized protein</fullName>
    </submittedName>
</protein>
<sequence length="141" mass="16479">MTPTTPPPSFFIPSAPYSSISKSTEKEREGEGLPVCKSVGLINEKETFLGLEGPLIFVPALVFFIVHHQTRHFYFSAVSFVAVYLFIRIFLRDKPPHFLRFIFDYQRIPKIYEHRFFNVQLTYNPISIFEEETFPKEQPLS</sequence>
<feature type="transmembrane region" description="Helical" evidence="1">
    <location>
        <begin position="47"/>
        <end position="66"/>
    </location>
</feature>
<accession>A0ABX7PV57</accession>
<keyword evidence="1" id="KW-0472">Membrane</keyword>
<feature type="transmembrane region" description="Helical" evidence="1">
    <location>
        <begin position="72"/>
        <end position="91"/>
    </location>
</feature>
<keyword evidence="1" id="KW-1133">Transmembrane helix</keyword>
<evidence type="ECO:0000256" key="1">
    <source>
        <dbReference type="SAM" id="Phobius"/>
    </source>
</evidence>
<evidence type="ECO:0000313" key="3">
    <source>
        <dbReference type="Proteomes" id="UP000663088"/>
    </source>
</evidence>
<keyword evidence="1" id="KW-0812">Transmembrane</keyword>
<dbReference type="Proteomes" id="UP000663088">
    <property type="component" value="Chromosome"/>
</dbReference>
<name>A0ABX7PV57_9BACT</name>
<keyword evidence="3" id="KW-1185">Reference proteome</keyword>
<organism evidence="2 3">
    <name type="scientific">Candidatus Methylacidiphilum infernorum</name>
    <dbReference type="NCBI Taxonomy" id="511746"/>
    <lineage>
        <taxon>Bacteria</taxon>
        <taxon>Pseudomonadati</taxon>
        <taxon>Verrucomicrobiota</taxon>
        <taxon>Methylacidiphilae</taxon>
        <taxon>Methylacidiphilales</taxon>
        <taxon>Methylacidiphilaceae</taxon>
        <taxon>Methylacidiphilum (ex Ratnadevi et al. 2023)</taxon>
    </lineage>
</organism>